<sequence length="138" mass="14610">MMRSILILTSVLILGASGLAAADEPVETQATPAALLLDALAQQGLTEDASTPAPWSPDLKQGLNSFSGRAPVCLRQCEIKFVDGYESCAALFEKLAAKSPQTTQTPRSEMCGRAALSGLNVCRSDCEQLNQPEAQARD</sequence>
<reference evidence="2" key="2">
    <citation type="submission" date="2023-01" db="EMBL/GenBank/DDBJ databases">
        <title>Draft genome sequence of Algimonas porphyrae strain NBRC 108216.</title>
        <authorList>
            <person name="Sun Q."/>
            <person name="Mori K."/>
        </authorList>
    </citation>
    <scope>NUCLEOTIDE SEQUENCE</scope>
    <source>
        <strain evidence="2">NBRC 108216</strain>
    </source>
</reference>
<gene>
    <name evidence="2" type="ORF">GCM10007854_16840</name>
</gene>
<dbReference type="Proteomes" id="UP001161390">
    <property type="component" value="Unassembled WGS sequence"/>
</dbReference>
<organism evidence="2 3">
    <name type="scientific">Algimonas porphyrae</name>
    <dbReference type="NCBI Taxonomy" id="1128113"/>
    <lineage>
        <taxon>Bacteria</taxon>
        <taxon>Pseudomonadati</taxon>
        <taxon>Pseudomonadota</taxon>
        <taxon>Alphaproteobacteria</taxon>
        <taxon>Maricaulales</taxon>
        <taxon>Robiginitomaculaceae</taxon>
        <taxon>Algimonas</taxon>
    </lineage>
</organism>
<name>A0ABQ5V209_9PROT</name>
<reference evidence="2" key="1">
    <citation type="journal article" date="2014" name="Int. J. Syst. Evol. Microbiol.">
        <title>Complete genome of a new Firmicutes species belonging to the dominant human colonic microbiota ('Ruminococcus bicirculans') reveals two chromosomes and a selective capacity to utilize plant glucans.</title>
        <authorList>
            <consortium name="NISC Comparative Sequencing Program"/>
            <person name="Wegmann U."/>
            <person name="Louis P."/>
            <person name="Goesmann A."/>
            <person name="Henrissat B."/>
            <person name="Duncan S.H."/>
            <person name="Flint H.J."/>
        </authorList>
    </citation>
    <scope>NUCLEOTIDE SEQUENCE</scope>
    <source>
        <strain evidence="2">NBRC 108216</strain>
    </source>
</reference>
<proteinExistence type="predicted"/>
<evidence type="ECO:0000313" key="3">
    <source>
        <dbReference type="Proteomes" id="UP001161390"/>
    </source>
</evidence>
<dbReference type="RefSeq" id="WP_284371538.1">
    <property type="nucleotide sequence ID" value="NZ_BSNJ01000003.1"/>
</dbReference>
<evidence type="ECO:0000256" key="1">
    <source>
        <dbReference type="SAM" id="SignalP"/>
    </source>
</evidence>
<comment type="caution">
    <text evidence="2">The sequence shown here is derived from an EMBL/GenBank/DDBJ whole genome shotgun (WGS) entry which is preliminary data.</text>
</comment>
<accession>A0ABQ5V209</accession>
<evidence type="ECO:0008006" key="4">
    <source>
        <dbReference type="Google" id="ProtNLM"/>
    </source>
</evidence>
<protein>
    <recommendedName>
        <fullName evidence="4">Secreted protein</fullName>
    </recommendedName>
</protein>
<keyword evidence="1" id="KW-0732">Signal</keyword>
<dbReference type="EMBL" id="BSNJ01000003">
    <property type="protein sequence ID" value="GLQ20729.1"/>
    <property type="molecule type" value="Genomic_DNA"/>
</dbReference>
<keyword evidence="3" id="KW-1185">Reference proteome</keyword>
<feature type="chain" id="PRO_5046102380" description="Secreted protein" evidence="1">
    <location>
        <begin position="23"/>
        <end position="138"/>
    </location>
</feature>
<feature type="signal peptide" evidence="1">
    <location>
        <begin position="1"/>
        <end position="22"/>
    </location>
</feature>
<evidence type="ECO:0000313" key="2">
    <source>
        <dbReference type="EMBL" id="GLQ20729.1"/>
    </source>
</evidence>